<evidence type="ECO:0000256" key="1">
    <source>
        <dbReference type="SAM" id="Phobius"/>
    </source>
</evidence>
<dbReference type="RefSeq" id="WP_046129584.1">
    <property type="nucleotide sequence ID" value="NZ_CP023481.1"/>
</dbReference>
<keyword evidence="1" id="KW-1133">Transmembrane helix</keyword>
<organism evidence="2 3">
    <name type="scientific">Bacillus glycinifermentans</name>
    <dbReference type="NCBI Taxonomy" id="1664069"/>
    <lineage>
        <taxon>Bacteria</taxon>
        <taxon>Bacillati</taxon>
        <taxon>Bacillota</taxon>
        <taxon>Bacilli</taxon>
        <taxon>Bacillales</taxon>
        <taxon>Bacillaceae</taxon>
        <taxon>Bacillus</taxon>
    </lineage>
</organism>
<sequence>MIRKAVEALDGEHFDQILGKVLRVMSGLILFGCFPYFLFLVFFS</sequence>
<comment type="caution">
    <text evidence="2">The sequence shown here is derived from an EMBL/GenBank/DDBJ whole genome shotgun (WGS) entry which is preliminary data.</text>
</comment>
<reference evidence="2 3" key="1">
    <citation type="submission" date="2023-03" db="EMBL/GenBank/DDBJ databases">
        <title>Agriculturally important microbes genome sequencing.</title>
        <authorList>
            <person name="Dunlap C."/>
        </authorList>
    </citation>
    <scope>NUCLEOTIDE SEQUENCE [LARGE SCALE GENOMIC DNA]</scope>
    <source>
        <strain evidence="2 3">CBP-3203</strain>
    </source>
</reference>
<dbReference type="Proteomes" id="UP001341297">
    <property type="component" value="Unassembled WGS sequence"/>
</dbReference>
<evidence type="ECO:0000313" key="2">
    <source>
        <dbReference type="EMBL" id="MEC0486659.1"/>
    </source>
</evidence>
<gene>
    <name evidence="2" type="ORF">P8828_17915</name>
</gene>
<dbReference type="EMBL" id="JARRTL010000019">
    <property type="protein sequence ID" value="MEC0486659.1"/>
    <property type="molecule type" value="Genomic_DNA"/>
</dbReference>
<accession>A0ABU6H6P4</accession>
<proteinExistence type="predicted"/>
<evidence type="ECO:0000313" key="3">
    <source>
        <dbReference type="Proteomes" id="UP001341297"/>
    </source>
</evidence>
<keyword evidence="1" id="KW-0472">Membrane</keyword>
<name>A0ABU6H6P4_9BACI</name>
<keyword evidence="1" id="KW-0812">Transmembrane</keyword>
<dbReference type="GeneID" id="82855971"/>
<keyword evidence="3" id="KW-1185">Reference proteome</keyword>
<feature type="transmembrane region" description="Helical" evidence="1">
    <location>
        <begin position="21"/>
        <end position="43"/>
    </location>
</feature>
<protein>
    <submittedName>
        <fullName evidence="2">Uncharacterized protein</fullName>
    </submittedName>
</protein>